<dbReference type="GO" id="GO:0052689">
    <property type="term" value="F:carboxylic ester hydrolase activity"/>
    <property type="evidence" value="ECO:0007669"/>
    <property type="project" value="InterPro"/>
</dbReference>
<feature type="chain" id="PRO_5042980038" description="SGNH hydrolase-type esterase domain-containing protein" evidence="1">
    <location>
        <begin position="19"/>
        <end position="431"/>
    </location>
</feature>
<evidence type="ECO:0000259" key="2">
    <source>
        <dbReference type="Pfam" id="PF13472"/>
    </source>
</evidence>
<dbReference type="PANTHER" id="PTHR37834:SF2">
    <property type="entry name" value="ESTERASE, SGNH HYDROLASE-TYPE"/>
    <property type="match status" value="1"/>
</dbReference>
<feature type="signal peptide" evidence="1">
    <location>
        <begin position="1"/>
        <end position="18"/>
    </location>
</feature>
<protein>
    <recommendedName>
        <fullName evidence="2">SGNH hydrolase-type esterase domain-containing protein</fullName>
    </recommendedName>
</protein>
<reference evidence="3 4" key="1">
    <citation type="submission" date="2015-11" db="EMBL/GenBank/DDBJ databases">
        <title>Aspergillus lentulus strain IFM 54703T.</title>
        <authorList>
            <person name="Kusuya Y."/>
            <person name="Sakai K."/>
            <person name="Kamei K."/>
            <person name="Takahashi H."/>
            <person name="Yaguchi T."/>
        </authorList>
    </citation>
    <scope>NUCLEOTIDE SEQUENCE [LARGE SCALE GENOMIC DNA]</scope>
    <source>
        <strain evidence="3 4">IFM 54703</strain>
    </source>
</reference>
<name>A0AAN4TAU3_ASPLE</name>
<dbReference type="InterPro" id="IPR036514">
    <property type="entry name" value="SGNH_hydro_sf"/>
</dbReference>
<dbReference type="CDD" id="cd01831">
    <property type="entry name" value="Endoglucanase_E_like"/>
    <property type="match status" value="1"/>
</dbReference>
<dbReference type="InterPro" id="IPR037461">
    <property type="entry name" value="CtCE2-like_dom"/>
</dbReference>
<gene>
    <name evidence="3" type="ORF">ALT_4795</name>
</gene>
<dbReference type="InterPro" id="IPR052762">
    <property type="entry name" value="PCW_deacetylase/CE"/>
</dbReference>
<dbReference type="Proteomes" id="UP000051487">
    <property type="component" value="Unassembled WGS sequence"/>
</dbReference>
<organism evidence="3 4">
    <name type="scientific">Aspergillus lentulus</name>
    <dbReference type="NCBI Taxonomy" id="293939"/>
    <lineage>
        <taxon>Eukaryota</taxon>
        <taxon>Fungi</taxon>
        <taxon>Dikarya</taxon>
        <taxon>Ascomycota</taxon>
        <taxon>Pezizomycotina</taxon>
        <taxon>Eurotiomycetes</taxon>
        <taxon>Eurotiomycetidae</taxon>
        <taxon>Eurotiales</taxon>
        <taxon>Aspergillaceae</taxon>
        <taxon>Aspergillus</taxon>
        <taxon>Aspergillus subgen. Fumigati</taxon>
    </lineage>
</organism>
<comment type="caution">
    <text evidence="3">The sequence shown here is derived from an EMBL/GenBank/DDBJ whole genome shotgun (WGS) entry which is preliminary data.</text>
</comment>
<dbReference type="AlphaFoldDB" id="A0AAN4TAU3"/>
<dbReference type="Pfam" id="PF13472">
    <property type="entry name" value="Lipase_GDSL_2"/>
    <property type="match status" value="1"/>
</dbReference>
<sequence length="431" mass="48389">MRALAFLLLFTWLFGASATILENGQARLNPYPGQTEVITLDKKTWRTYKPGVKEISYKGRWDDKHISWWSAPGFKLAFTGERLALSFGQYTSQGVLVAYRLGGQDWQFSNVTANATYQFIGPTTTGLNLTNAGDLRTGPMDTFPGSLDSRNLLTTSTIQLAGVSVAADAKISRVPEYPKMVEIIGDSLSSGDYATYEGLSSWAYDFAAGLGNVEYSITVRSLPHLLHPILTNKAYPGICLHDQNCWGNPRGQAYQWYRTSDTSWRAHEIYGDNPPRWNFAAQRAADLVVINIGTNDNNPTNNVSSIDYYNDYVNLVGNIHKIWPKANIVLMSLWGGFGASGDTYVQGPIWVDEIKRVYQHYEKQGFIHYFDTTGILQHNDIAPQWHPTDVGHIKIAAHLMQWVKLKFGWEFGATGPEVHHGTLYWNDQANY</sequence>
<keyword evidence="1" id="KW-0732">Signal</keyword>
<dbReference type="Gene3D" id="3.40.50.1110">
    <property type="entry name" value="SGNH hydrolase"/>
    <property type="match status" value="1"/>
</dbReference>
<accession>A0AAN4TAU3</accession>
<dbReference type="SUPFAM" id="SSF52266">
    <property type="entry name" value="SGNH hydrolase"/>
    <property type="match status" value="1"/>
</dbReference>
<dbReference type="InterPro" id="IPR013830">
    <property type="entry name" value="SGNH_hydro"/>
</dbReference>
<evidence type="ECO:0000313" key="4">
    <source>
        <dbReference type="Proteomes" id="UP000051487"/>
    </source>
</evidence>
<dbReference type="PANTHER" id="PTHR37834">
    <property type="entry name" value="GDSL-LIKE LIPASE/ACYLHYDROLASE DOMAIN PROTEIN (AFU_ORTHOLOGUE AFUA_2G00620)"/>
    <property type="match status" value="1"/>
</dbReference>
<proteinExistence type="predicted"/>
<dbReference type="EMBL" id="BCLY01000008">
    <property type="protein sequence ID" value="GAQ07474.1"/>
    <property type="molecule type" value="Genomic_DNA"/>
</dbReference>
<evidence type="ECO:0000313" key="3">
    <source>
        <dbReference type="EMBL" id="GAQ07474.1"/>
    </source>
</evidence>
<feature type="domain" description="SGNH hydrolase-type esterase" evidence="2">
    <location>
        <begin position="273"/>
        <end position="392"/>
    </location>
</feature>
<evidence type="ECO:0000256" key="1">
    <source>
        <dbReference type="SAM" id="SignalP"/>
    </source>
</evidence>